<accession>A0A366HU21</accession>
<dbReference type="AlphaFoldDB" id="A0A366HU21"/>
<evidence type="ECO:0000313" key="3">
    <source>
        <dbReference type="Proteomes" id="UP000253426"/>
    </source>
</evidence>
<keyword evidence="3" id="KW-1185">Reference proteome</keyword>
<dbReference type="EMBL" id="QNRR01000001">
    <property type="protein sequence ID" value="RBP47587.1"/>
    <property type="molecule type" value="Genomic_DNA"/>
</dbReference>
<sequence>MNEAIAGSGAFFLVGLFAFISIPAWAQMRRIRTTHPQWHEFLRFCITAAGAMFIIAPLSWFVDYSGGGQILVLWAAGGLIAGALCWNLLFVWLLD</sequence>
<protein>
    <submittedName>
        <fullName evidence="2">Uncharacterized protein</fullName>
    </submittedName>
</protein>
<name>A0A366HU21_9BACT</name>
<evidence type="ECO:0000256" key="1">
    <source>
        <dbReference type="SAM" id="Phobius"/>
    </source>
</evidence>
<keyword evidence="1" id="KW-0472">Membrane</keyword>
<dbReference type="Proteomes" id="UP000253426">
    <property type="component" value="Unassembled WGS sequence"/>
</dbReference>
<proteinExistence type="predicted"/>
<feature type="transmembrane region" description="Helical" evidence="1">
    <location>
        <begin position="72"/>
        <end position="94"/>
    </location>
</feature>
<gene>
    <name evidence="2" type="ORF">DES53_101384</name>
</gene>
<reference evidence="2 3" key="1">
    <citation type="submission" date="2018-06" db="EMBL/GenBank/DDBJ databases">
        <title>Genomic Encyclopedia of Type Strains, Phase IV (KMG-IV): sequencing the most valuable type-strain genomes for metagenomic binning, comparative biology and taxonomic classification.</title>
        <authorList>
            <person name="Goeker M."/>
        </authorList>
    </citation>
    <scope>NUCLEOTIDE SEQUENCE [LARGE SCALE GENOMIC DNA]</scope>
    <source>
        <strain evidence="2 3">DSM 25532</strain>
    </source>
</reference>
<feature type="transmembrane region" description="Helical" evidence="1">
    <location>
        <begin position="40"/>
        <end position="60"/>
    </location>
</feature>
<feature type="transmembrane region" description="Helical" evidence="1">
    <location>
        <begin position="6"/>
        <end position="28"/>
    </location>
</feature>
<keyword evidence="1" id="KW-0812">Transmembrane</keyword>
<organism evidence="2 3">
    <name type="scientific">Roseimicrobium gellanilyticum</name>
    <dbReference type="NCBI Taxonomy" id="748857"/>
    <lineage>
        <taxon>Bacteria</taxon>
        <taxon>Pseudomonadati</taxon>
        <taxon>Verrucomicrobiota</taxon>
        <taxon>Verrucomicrobiia</taxon>
        <taxon>Verrucomicrobiales</taxon>
        <taxon>Verrucomicrobiaceae</taxon>
        <taxon>Roseimicrobium</taxon>
    </lineage>
</organism>
<dbReference type="RefSeq" id="WP_113956512.1">
    <property type="nucleotide sequence ID" value="NZ_QNRR01000001.1"/>
</dbReference>
<evidence type="ECO:0000313" key="2">
    <source>
        <dbReference type="EMBL" id="RBP47587.1"/>
    </source>
</evidence>
<keyword evidence="1" id="KW-1133">Transmembrane helix</keyword>
<comment type="caution">
    <text evidence="2">The sequence shown here is derived from an EMBL/GenBank/DDBJ whole genome shotgun (WGS) entry which is preliminary data.</text>
</comment>